<sequence length="298" mass="32411">MKFHFVTILTISVSVTADLTSPECPAPLEDSSSQSLSNTQQTLYADKFEAFVASVANLGWVKAFASALLPATVNVHQILQSLEGDEDYGSTSLIPLPDGSLYAVYEFIAKRKIHCLAQKSAIDLIMALVRIDAATGTGGMSDFSESDYGFLDSEIQTQANSGAGSLNSPGDESLDPRTFFQYTNVDVLKIFGALVDSYNFQLKQLEVASAAIYSSHEKGLLKAQTDFWGQQAATSLLKLWRLFEAGEPYLRESDPWNGNDFDNWLALIQVQTGVDYGGTSNNEPEPIGLSGLDESDIF</sequence>
<evidence type="ECO:0000256" key="1">
    <source>
        <dbReference type="SAM" id="MobiDB-lite"/>
    </source>
</evidence>
<protein>
    <submittedName>
        <fullName evidence="3">Uncharacterized protein</fullName>
    </submittedName>
</protein>
<dbReference type="EMBL" id="JAVHNS010000009">
    <property type="protein sequence ID" value="KAK6343582.1"/>
    <property type="molecule type" value="Genomic_DNA"/>
</dbReference>
<gene>
    <name evidence="3" type="ORF">TWF730_011172</name>
</gene>
<reference evidence="3 4" key="1">
    <citation type="submission" date="2019-10" db="EMBL/GenBank/DDBJ databases">
        <authorList>
            <person name="Palmer J.M."/>
        </authorList>
    </citation>
    <scope>NUCLEOTIDE SEQUENCE [LARGE SCALE GENOMIC DNA]</scope>
    <source>
        <strain evidence="3 4">TWF730</strain>
    </source>
</reference>
<keyword evidence="2" id="KW-0732">Signal</keyword>
<feature type="chain" id="PRO_5043642576" evidence="2">
    <location>
        <begin position="18"/>
        <end position="298"/>
    </location>
</feature>
<evidence type="ECO:0000313" key="4">
    <source>
        <dbReference type="Proteomes" id="UP001373714"/>
    </source>
</evidence>
<dbReference type="Proteomes" id="UP001373714">
    <property type="component" value="Unassembled WGS sequence"/>
</dbReference>
<evidence type="ECO:0000256" key="2">
    <source>
        <dbReference type="SAM" id="SignalP"/>
    </source>
</evidence>
<feature type="region of interest" description="Disordered" evidence="1">
    <location>
        <begin position="279"/>
        <end position="298"/>
    </location>
</feature>
<dbReference type="AlphaFoldDB" id="A0AAV9UN07"/>
<proteinExistence type="predicted"/>
<evidence type="ECO:0000313" key="3">
    <source>
        <dbReference type="EMBL" id="KAK6343582.1"/>
    </source>
</evidence>
<feature type="signal peptide" evidence="2">
    <location>
        <begin position="1"/>
        <end position="17"/>
    </location>
</feature>
<name>A0AAV9UN07_9PEZI</name>
<accession>A0AAV9UN07</accession>
<comment type="caution">
    <text evidence="3">The sequence shown here is derived from an EMBL/GenBank/DDBJ whole genome shotgun (WGS) entry which is preliminary data.</text>
</comment>
<keyword evidence="4" id="KW-1185">Reference proteome</keyword>
<organism evidence="3 4">
    <name type="scientific">Orbilia blumenaviensis</name>
    <dbReference type="NCBI Taxonomy" id="1796055"/>
    <lineage>
        <taxon>Eukaryota</taxon>
        <taxon>Fungi</taxon>
        <taxon>Dikarya</taxon>
        <taxon>Ascomycota</taxon>
        <taxon>Pezizomycotina</taxon>
        <taxon>Orbiliomycetes</taxon>
        <taxon>Orbiliales</taxon>
        <taxon>Orbiliaceae</taxon>
        <taxon>Orbilia</taxon>
    </lineage>
</organism>